<evidence type="ECO:0000256" key="1">
    <source>
        <dbReference type="SAM" id="MobiDB-lite"/>
    </source>
</evidence>
<organism evidence="3 4">
    <name type="scientific">Aspergillus keveii</name>
    <dbReference type="NCBI Taxonomy" id="714993"/>
    <lineage>
        <taxon>Eukaryota</taxon>
        <taxon>Fungi</taxon>
        <taxon>Dikarya</taxon>
        <taxon>Ascomycota</taxon>
        <taxon>Pezizomycotina</taxon>
        <taxon>Eurotiomycetes</taxon>
        <taxon>Eurotiomycetidae</taxon>
        <taxon>Eurotiales</taxon>
        <taxon>Aspergillaceae</taxon>
        <taxon>Aspergillus</taxon>
        <taxon>Aspergillus subgen. Nidulantes</taxon>
    </lineage>
</organism>
<evidence type="ECO:0000313" key="3">
    <source>
        <dbReference type="EMBL" id="KAL2789123.1"/>
    </source>
</evidence>
<feature type="compositionally biased region" description="Gly residues" evidence="1">
    <location>
        <begin position="843"/>
        <end position="855"/>
    </location>
</feature>
<feature type="compositionally biased region" description="Low complexity" evidence="1">
    <location>
        <begin position="802"/>
        <end position="820"/>
    </location>
</feature>
<feature type="transmembrane region" description="Helical" evidence="2">
    <location>
        <begin position="6"/>
        <end position="30"/>
    </location>
</feature>
<feature type="compositionally biased region" description="Polar residues" evidence="1">
    <location>
        <begin position="434"/>
        <end position="464"/>
    </location>
</feature>
<feature type="compositionally biased region" description="Polar residues" evidence="1">
    <location>
        <begin position="642"/>
        <end position="651"/>
    </location>
</feature>
<feature type="region of interest" description="Disordered" evidence="1">
    <location>
        <begin position="170"/>
        <end position="193"/>
    </location>
</feature>
<feature type="region of interest" description="Disordered" evidence="1">
    <location>
        <begin position="546"/>
        <end position="914"/>
    </location>
</feature>
<feature type="region of interest" description="Disordered" evidence="1">
    <location>
        <begin position="222"/>
        <end position="253"/>
    </location>
</feature>
<feature type="compositionally biased region" description="Low complexity" evidence="1">
    <location>
        <begin position="751"/>
        <end position="785"/>
    </location>
</feature>
<keyword evidence="2" id="KW-1133">Transmembrane helix</keyword>
<feature type="compositionally biased region" description="Polar residues" evidence="1">
    <location>
        <begin position="133"/>
        <end position="142"/>
    </location>
</feature>
<evidence type="ECO:0000256" key="2">
    <source>
        <dbReference type="SAM" id="Phobius"/>
    </source>
</evidence>
<proteinExistence type="predicted"/>
<reference evidence="3 4" key="1">
    <citation type="submission" date="2024-07" db="EMBL/GenBank/DDBJ databases">
        <title>Section-level genome sequencing and comparative genomics of Aspergillus sections Usti and Cavernicolus.</title>
        <authorList>
            <consortium name="Lawrence Berkeley National Laboratory"/>
            <person name="Nybo J.L."/>
            <person name="Vesth T.C."/>
            <person name="Theobald S."/>
            <person name="Frisvad J.C."/>
            <person name="Larsen T.O."/>
            <person name="Kjaerboelling I."/>
            <person name="Rothschild-Mancinelli K."/>
            <person name="Lyhne E.K."/>
            <person name="Kogle M.E."/>
            <person name="Barry K."/>
            <person name="Clum A."/>
            <person name="Na H."/>
            <person name="Ledsgaard L."/>
            <person name="Lin J."/>
            <person name="Lipzen A."/>
            <person name="Kuo A."/>
            <person name="Riley R."/>
            <person name="Mondo S."/>
            <person name="Labutti K."/>
            <person name="Haridas S."/>
            <person name="Pangalinan J."/>
            <person name="Salamov A.A."/>
            <person name="Simmons B.A."/>
            <person name="Magnuson J.K."/>
            <person name="Chen J."/>
            <person name="Drula E."/>
            <person name="Henrissat B."/>
            <person name="Wiebenga A."/>
            <person name="Lubbers R.J."/>
            <person name="Gomes A.C."/>
            <person name="Makela M.R."/>
            <person name="Stajich J."/>
            <person name="Grigoriev I.V."/>
            <person name="Mortensen U.H."/>
            <person name="De Vries R.P."/>
            <person name="Baker S.E."/>
            <person name="Andersen M.R."/>
        </authorList>
    </citation>
    <scope>NUCLEOTIDE SEQUENCE [LARGE SCALE GENOMIC DNA]</scope>
    <source>
        <strain evidence="3 4">CBS 209.92</strain>
    </source>
</reference>
<feature type="region of interest" description="Disordered" evidence="1">
    <location>
        <begin position="118"/>
        <end position="142"/>
    </location>
</feature>
<protein>
    <submittedName>
        <fullName evidence="3">Uncharacterized protein</fullName>
    </submittedName>
</protein>
<name>A0ABR4G0U5_9EURO</name>
<dbReference type="Proteomes" id="UP001610563">
    <property type="component" value="Unassembled WGS sequence"/>
</dbReference>
<feature type="compositionally biased region" description="Basic and acidic residues" evidence="1">
    <location>
        <begin position="861"/>
        <end position="871"/>
    </location>
</feature>
<feature type="compositionally biased region" description="Basic and acidic residues" evidence="1">
    <location>
        <begin position="373"/>
        <end position="395"/>
    </location>
</feature>
<accession>A0ABR4G0U5</accession>
<gene>
    <name evidence="3" type="ORF">BJX66DRAFT_238311</name>
</gene>
<keyword evidence="4" id="KW-1185">Reference proteome</keyword>
<evidence type="ECO:0000313" key="4">
    <source>
        <dbReference type="Proteomes" id="UP001610563"/>
    </source>
</evidence>
<feature type="compositionally biased region" description="Low complexity" evidence="1">
    <location>
        <begin position="585"/>
        <end position="606"/>
    </location>
</feature>
<dbReference type="EMBL" id="JBFTWV010000068">
    <property type="protein sequence ID" value="KAL2789123.1"/>
    <property type="molecule type" value="Genomic_DNA"/>
</dbReference>
<feature type="region of interest" description="Disordered" evidence="1">
    <location>
        <begin position="333"/>
        <end position="487"/>
    </location>
</feature>
<sequence length="914" mass="99207">MIALTTAVAIAVTCSVIFMVSAVVITIIWIKIRQERRSLALIKARQGPYSHGLQNFPAETLTELSREEGSALRQYGQLPYGRPTEWGLLASRESLAQTSDDKSPIELLKKRSLSLKRSLSSLSRGHSKRNMTGPGSLTTLTEASEGPYSQAYASREDLIVSAIDGIMELPTETTPRQTPEREDEQPGADNTIRPISGAWPLLQQRERSSALFPVFEDRYEASDPTGTRVRGGSITSQTAGIAPDQPVPPPPCAYPPNRFRLSKNDSVRFSSVSLETADSSILDDSRRTSANVDSSLASPALPPCPTFAPFSANDVGKECNRRSLTANAAPFVFPANSPARKGQKIETERASPRRSLTACSPTRASERVSPTPRRSESLSAKESRDEPKPYLDMDRIPPLNTTGRNTALLPHFSQMQRHSMHGSPRRDNDPFYSGTGSSHSLTYNPHASGRRASSFQPQDTTLHRSSSHPKPPLASALKGSGHRKGHRRQNCVRISIHPPITFGGPAFSPMVEEPEEVEEIDMRRSEILDISYSNVSRNSSVLAMSSTNRNSVQEDLPISRILEGPADSTLESTGSPVKKKRQSQPESASTPVSTSAPATTTVTVTEKALPGIVTSLPTTTDKDSLSHTPSPERNPPVWKVPYQNSPTQLENSPVPGSPRRSAVMGPRSQPGKPARNSYQSLIPSEDGKSPPSHPQSQASSTARPPRNHSIKESSRSPSAQYSLRRVKSEAREQTQQTPPRNQSRKRASHYTLSSTSRSTTTSTQPNSQTQPQPQSQRQSQARRTPGTQISAIVPIWEDRAQKQSQPRPRSQSQSQPASASVPRRPTVSLVYDPPVLNPVSTGTGAGTGTGNGNGNQNGETSPRRNQADRMTRMSSYRSSRQGYSTPAKKTVGLGIGAGAATPGSLYDGEGFLKE</sequence>
<comment type="caution">
    <text evidence="3">The sequence shown here is derived from an EMBL/GenBank/DDBJ whole genome shotgun (WGS) entry which is preliminary data.</text>
</comment>
<keyword evidence="2" id="KW-0812">Transmembrane</keyword>
<keyword evidence="2" id="KW-0472">Membrane</keyword>